<feature type="repeat" description="WD" evidence="3">
    <location>
        <begin position="65"/>
        <end position="97"/>
    </location>
</feature>
<comment type="caution">
    <text evidence="5">The sequence shown here is derived from an EMBL/GenBank/DDBJ whole genome shotgun (WGS) entry which is preliminary data.</text>
</comment>
<dbReference type="EMBL" id="JANBTW010000001">
    <property type="protein sequence ID" value="KAJ2681219.1"/>
    <property type="molecule type" value="Genomic_DNA"/>
</dbReference>
<reference evidence="5" key="1">
    <citation type="submission" date="2022-07" db="EMBL/GenBank/DDBJ databases">
        <title>Phylogenomic reconstructions and comparative analyses of Kickxellomycotina fungi.</title>
        <authorList>
            <person name="Reynolds N.K."/>
            <person name="Stajich J.E."/>
            <person name="Barry K."/>
            <person name="Grigoriev I.V."/>
            <person name="Crous P."/>
            <person name="Smith M.E."/>
        </authorList>
    </citation>
    <scope>NUCLEOTIDE SEQUENCE</scope>
    <source>
        <strain evidence="5">NRRL 3115</strain>
    </source>
</reference>
<dbReference type="PANTHER" id="PTHR22889:SF0">
    <property type="entry name" value="WD REPEAT-CONTAINING PROTEIN 89"/>
    <property type="match status" value="1"/>
</dbReference>
<dbReference type="PANTHER" id="PTHR22889">
    <property type="entry name" value="WD REPEAT-CONTAINING PROTEIN 89"/>
    <property type="match status" value="1"/>
</dbReference>
<dbReference type="SMART" id="SM00320">
    <property type="entry name" value="WD40"/>
    <property type="match status" value="3"/>
</dbReference>
<feature type="compositionally biased region" description="Low complexity" evidence="4">
    <location>
        <begin position="343"/>
        <end position="366"/>
    </location>
</feature>
<evidence type="ECO:0000313" key="5">
    <source>
        <dbReference type="EMBL" id="KAJ2681219.1"/>
    </source>
</evidence>
<protein>
    <recommendedName>
        <fullName evidence="7">WD40 repeat-like protein</fullName>
    </recommendedName>
</protein>
<gene>
    <name evidence="5" type="ORF">GGI25_000174</name>
</gene>
<sequence>MARIPVAQAPTLLPKLHLFNSALFELGKDVYIYDAVRTDIGIAVSGSNYSVGFYEPSTLQKKGMLKYHANQITQIKARPNSFFSSSIDGQIAYWDLRQALTEPALVFKANNPLLSFDISTNNTLLIGGTQLNDEYNANINFWDLRTASVPIKIYEDSHSDDITQIHCCPNAANQFLSGSTDGLLCTFDVNQTDEDEALLYVANTNASVAKCGYFGPESQFIYAQSDMETLQLWTNDATQLTDFGDIRDIRNNGVPIDYMVGFQYDEQAQRLYMVSGTSGGDIHLLHVGAGSFEHIQMLASGHSAIVRGFDWDLGQGWAVSGGEDGRLTWWSTTQPTAANNSLSSATGAKKTSTANTNANANTNTSNRRFSPY</sequence>
<dbReference type="InterPro" id="IPR039328">
    <property type="entry name" value="WDR89"/>
</dbReference>
<evidence type="ECO:0000313" key="6">
    <source>
        <dbReference type="Proteomes" id="UP001151518"/>
    </source>
</evidence>
<evidence type="ECO:0000256" key="1">
    <source>
        <dbReference type="ARBA" id="ARBA00022574"/>
    </source>
</evidence>
<evidence type="ECO:0000256" key="4">
    <source>
        <dbReference type="SAM" id="MobiDB-lite"/>
    </source>
</evidence>
<dbReference type="PROSITE" id="PS50082">
    <property type="entry name" value="WD_REPEATS_2"/>
    <property type="match status" value="1"/>
</dbReference>
<name>A0A9W8KZU8_9FUNG</name>
<dbReference type="InterPro" id="IPR001680">
    <property type="entry name" value="WD40_rpt"/>
</dbReference>
<dbReference type="InterPro" id="IPR036322">
    <property type="entry name" value="WD40_repeat_dom_sf"/>
</dbReference>
<feature type="region of interest" description="Disordered" evidence="4">
    <location>
        <begin position="338"/>
        <end position="372"/>
    </location>
</feature>
<keyword evidence="1 3" id="KW-0853">WD repeat</keyword>
<keyword evidence="2" id="KW-0677">Repeat</keyword>
<evidence type="ECO:0000256" key="2">
    <source>
        <dbReference type="ARBA" id="ARBA00022737"/>
    </source>
</evidence>
<dbReference type="SUPFAM" id="SSF50978">
    <property type="entry name" value="WD40 repeat-like"/>
    <property type="match status" value="1"/>
</dbReference>
<proteinExistence type="predicted"/>
<dbReference type="InterPro" id="IPR015943">
    <property type="entry name" value="WD40/YVTN_repeat-like_dom_sf"/>
</dbReference>
<dbReference type="Gene3D" id="2.130.10.10">
    <property type="entry name" value="YVTN repeat-like/Quinoprotein amine dehydrogenase"/>
    <property type="match status" value="2"/>
</dbReference>
<dbReference type="OrthoDB" id="25131at2759"/>
<dbReference type="AlphaFoldDB" id="A0A9W8KZU8"/>
<evidence type="ECO:0008006" key="7">
    <source>
        <dbReference type="Google" id="ProtNLM"/>
    </source>
</evidence>
<organism evidence="5 6">
    <name type="scientific">Coemansia spiralis</name>
    <dbReference type="NCBI Taxonomy" id="417178"/>
    <lineage>
        <taxon>Eukaryota</taxon>
        <taxon>Fungi</taxon>
        <taxon>Fungi incertae sedis</taxon>
        <taxon>Zoopagomycota</taxon>
        <taxon>Kickxellomycotina</taxon>
        <taxon>Kickxellomycetes</taxon>
        <taxon>Kickxellales</taxon>
        <taxon>Kickxellaceae</taxon>
        <taxon>Coemansia</taxon>
    </lineage>
</organism>
<accession>A0A9W8KZU8</accession>
<dbReference type="Proteomes" id="UP001151518">
    <property type="component" value="Unassembled WGS sequence"/>
</dbReference>
<evidence type="ECO:0000256" key="3">
    <source>
        <dbReference type="PROSITE-ProRule" id="PRU00221"/>
    </source>
</evidence>
<dbReference type="Pfam" id="PF00400">
    <property type="entry name" value="WD40"/>
    <property type="match status" value="1"/>
</dbReference>